<feature type="transmembrane region" description="Helical" evidence="1">
    <location>
        <begin position="49"/>
        <end position="73"/>
    </location>
</feature>
<dbReference type="EMBL" id="MDZC01000090">
    <property type="protein sequence ID" value="OGX83019.1"/>
    <property type="molecule type" value="Genomic_DNA"/>
</dbReference>
<evidence type="ECO:0000313" key="2">
    <source>
        <dbReference type="EMBL" id="OGX83019.1"/>
    </source>
</evidence>
<gene>
    <name evidence="2" type="ORF">BEN48_04490</name>
</gene>
<keyword evidence="1" id="KW-0472">Membrane</keyword>
<dbReference type="STRING" id="1908236.BEN48_04490"/>
<keyword evidence="1" id="KW-1133">Transmembrane helix</keyword>
<evidence type="ECO:0000256" key="1">
    <source>
        <dbReference type="SAM" id="Phobius"/>
    </source>
</evidence>
<proteinExistence type="predicted"/>
<dbReference type="AlphaFoldDB" id="A0A1G1SWN4"/>
<comment type="caution">
    <text evidence="2">The sequence shown here is derived from an EMBL/GenBank/DDBJ whole genome shotgun (WGS) entry which is preliminary data.</text>
</comment>
<dbReference type="Proteomes" id="UP000177791">
    <property type="component" value="Unassembled WGS sequence"/>
</dbReference>
<sequence>MKFIWYLHFAFRALISVAVLIGSAVLAYVSGRYLFAIPFGYFAFLEKVWPQVFMFIWFLFLFVLSLFFAYAAVRSVLNEWQSKIEL</sequence>
<feature type="transmembrane region" description="Helical" evidence="1">
    <location>
        <begin position="9"/>
        <end position="29"/>
    </location>
</feature>
<accession>A0A1G1SWN4</accession>
<evidence type="ECO:0000313" key="3">
    <source>
        <dbReference type="Proteomes" id="UP000177791"/>
    </source>
</evidence>
<name>A0A1G1SWN4_9BACT</name>
<organism evidence="2 3">
    <name type="scientific">Hymenobacter glacialis</name>
    <dbReference type="NCBI Taxonomy" id="1908236"/>
    <lineage>
        <taxon>Bacteria</taxon>
        <taxon>Pseudomonadati</taxon>
        <taxon>Bacteroidota</taxon>
        <taxon>Cytophagia</taxon>
        <taxon>Cytophagales</taxon>
        <taxon>Hymenobacteraceae</taxon>
        <taxon>Hymenobacter</taxon>
    </lineage>
</organism>
<keyword evidence="1" id="KW-0812">Transmembrane</keyword>
<reference evidence="2 3" key="1">
    <citation type="submission" date="2016-08" db="EMBL/GenBank/DDBJ databases">
        <title>Hymenobacter coccineus sp. nov., Hymenobacter lapidarius sp. nov. and Hymenobacter glacialis sp. nov., isolated from Antarctic soil.</title>
        <authorList>
            <person name="Sedlacek I."/>
            <person name="Kralova S."/>
            <person name="Kyrova K."/>
            <person name="Maslanova I."/>
            <person name="Stankova E."/>
            <person name="Vrbovska V."/>
            <person name="Nemec M."/>
            <person name="Bartak M."/>
            <person name="Svec P."/>
            <person name="Busse H.-J."/>
            <person name="Pantucek R."/>
        </authorList>
    </citation>
    <scope>NUCLEOTIDE SEQUENCE [LARGE SCALE GENOMIC DNA]</scope>
    <source>
        <strain evidence="2 3">CCM 8648</strain>
    </source>
</reference>
<protein>
    <submittedName>
        <fullName evidence="2">Uncharacterized protein</fullName>
    </submittedName>
</protein>
<keyword evidence="3" id="KW-1185">Reference proteome</keyword>